<keyword evidence="2" id="KW-1185">Reference proteome</keyword>
<reference evidence="1 2" key="1">
    <citation type="submission" date="2018-12" db="EMBL/GenBank/DDBJ databases">
        <title>Croceicoccus ponticola sp. nov., a lipolytic bacterium isolated from seawater.</title>
        <authorList>
            <person name="Yoon J.-H."/>
        </authorList>
    </citation>
    <scope>NUCLEOTIDE SEQUENCE [LARGE SCALE GENOMIC DNA]</scope>
    <source>
        <strain evidence="1 2">GM-16</strain>
    </source>
</reference>
<evidence type="ECO:0000313" key="2">
    <source>
        <dbReference type="Proteomes" id="UP000283003"/>
    </source>
</evidence>
<accession>A0A437GUJ9</accession>
<organism evidence="1 2">
    <name type="scientific">Croceicoccus ponticola</name>
    <dbReference type="NCBI Taxonomy" id="2217664"/>
    <lineage>
        <taxon>Bacteria</taxon>
        <taxon>Pseudomonadati</taxon>
        <taxon>Pseudomonadota</taxon>
        <taxon>Alphaproteobacteria</taxon>
        <taxon>Sphingomonadales</taxon>
        <taxon>Erythrobacteraceae</taxon>
        <taxon>Croceicoccus</taxon>
    </lineage>
</organism>
<evidence type="ECO:0000313" key="1">
    <source>
        <dbReference type="EMBL" id="RVQ65168.1"/>
    </source>
</evidence>
<proteinExistence type="predicted"/>
<sequence length="102" mass="11584">MKRGGNPAAGRCDVGKFRDQFACCLRASDLTEAKKLMGAEKGYRHYESMVGDELVYSPHTVLFPNVTISFMPDNILAYLSVQETRVRFFHERLNDYLSGLMT</sequence>
<dbReference type="AlphaFoldDB" id="A0A437GUJ9"/>
<dbReference type="Proteomes" id="UP000283003">
    <property type="component" value="Unassembled WGS sequence"/>
</dbReference>
<comment type="caution">
    <text evidence="1">The sequence shown here is derived from an EMBL/GenBank/DDBJ whole genome shotgun (WGS) entry which is preliminary data.</text>
</comment>
<gene>
    <name evidence="1" type="ORF">EKN06_14295</name>
</gene>
<protein>
    <submittedName>
        <fullName evidence="1">Uncharacterized protein</fullName>
    </submittedName>
</protein>
<dbReference type="EMBL" id="RXOL01000009">
    <property type="protein sequence ID" value="RVQ65168.1"/>
    <property type="molecule type" value="Genomic_DNA"/>
</dbReference>
<dbReference type="RefSeq" id="WP_127613586.1">
    <property type="nucleotide sequence ID" value="NZ_RXOL01000009.1"/>
</dbReference>
<name>A0A437GUJ9_9SPHN</name>